<evidence type="ECO:0000256" key="5">
    <source>
        <dbReference type="ARBA" id="ARBA00023274"/>
    </source>
</evidence>
<evidence type="ECO:0000256" key="4">
    <source>
        <dbReference type="ARBA" id="ARBA00022980"/>
    </source>
</evidence>
<reference evidence="9 10" key="1">
    <citation type="journal article" date="2016" name="Nat. Commun.">
        <title>Thousands of microbial genomes shed light on interconnected biogeochemical processes in an aquifer system.</title>
        <authorList>
            <person name="Anantharaman K."/>
            <person name="Brown C.T."/>
            <person name="Hug L.A."/>
            <person name="Sharon I."/>
            <person name="Castelle C.J."/>
            <person name="Probst A.J."/>
            <person name="Thomas B.C."/>
            <person name="Singh A."/>
            <person name="Wilkins M.J."/>
            <person name="Karaoz U."/>
            <person name="Brodie E.L."/>
            <person name="Williams K.H."/>
            <person name="Hubbard S.S."/>
            <person name="Banfield J.F."/>
        </authorList>
    </citation>
    <scope>NUCLEOTIDE SEQUENCE [LARGE SCALE GENOMIC DNA]</scope>
</reference>
<keyword evidence="5 7" id="KW-0687">Ribonucleoprotein</keyword>
<evidence type="ECO:0000256" key="6">
    <source>
        <dbReference type="ARBA" id="ARBA00035687"/>
    </source>
</evidence>
<evidence type="ECO:0000256" key="2">
    <source>
        <dbReference type="ARBA" id="ARBA00022730"/>
    </source>
</evidence>
<comment type="similarity">
    <text evidence="1 7">Belongs to the bacterial ribosomal protein bL31 family. Type A subfamily.</text>
</comment>
<accession>A0A1F7L0P6</accession>
<sequence>MKAKIHPQFFEEVQVVCACGNKFMTGSTVNSITVEVCNKCHPLYTGEHRFVDTKGKVEKFQKKQKLAAEMQKKLSSSKVKKEEKAEKKTKSLRELLQES</sequence>
<dbReference type="HAMAP" id="MF_00501">
    <property type="entry name" value="Ribosomal_bL31_1"/>
    <property type="match status" value="1"/>
</dbReference>
<dbReference type="AlphaFoldDB" id="A0A1F7L0P6"/>
<comment type="function">
    <text evidence="7">Binds the 23S rRNA.</text>
</comment>
<keyword evidence="4 7" id="KW-0689">Ribosomal protein</keyword>
<evidence type="ECO:0000256" key="1">
    <source>
        <dbReference type="ARBA" id="ARBA00009296"/>
    </source>
</evidence>
<dbReference type="InterPro" id="IPR034704">
    <property type="entry name" value="Ribosomal_bL28/bL31-like_sf"/>
</dbReference>
<proteinExistence type="inferred from homology"/>
<dbReference type="GO" id="GO:0005840">
    <property type="term" value="C:ribosome"/>
    <property type="evidence" value="ECO:0007669"/>
    <property type="project" value="UniProtKB-KW"/>
</dbReference>
<dbReference type="SUPFAM" id="SSF143800">
    <property type="entry name" value="L28p-like"/>
    <property type="match status" value="1"/>
</dbReference>
<name>A0A1F7L0P6_9BACT</name>
<comment type="caution">
    <text evidence="9">The sequence shown here is derived from an EMBL/GenBank/DDBJ whole genome shotgun (WGS) entry which is preliminary data.</text>
</comment>
<protein>
    <recommendedName>
        <fullName evidence="6 7">Large ribosomal subunit protein bL31</fullName>
    </recommendedName>
</protein>
<dbReference type="InterPro" id="IPR002150">
    <property type="entry name" value="Ribosomal_bL31"/>
</dbReference>
<dbReference type="GO" id="GO:0006412">
    <property type="term" value="P:translation"/>
    <property type="evidence" value="ECO:0007669"/>
    <property type="project" value="UniProtKB-UniRule"/>
</dbReference>
<comment type="subunit">
    <text evidence="7">Part of the 50S ribosomal subunit.</text>
</comment>
<evidence type="ECO:0000256" key="8">
    <source>
        <dbReference type="SAM" id="MobiDB-lite"/>
    </source>
</evidence>
<dbReference type="InterPro" id="IPR027491">
    <property type="entry name" value="Ribosomal_bL31_A"/>
</dbReference>
<evidence type="ECO:0000256" key="3">
    <source>
        <dbReference type="ARBA" id="ARBA00022884"/>
    </source>
</evidence>
<dbReference type="GO" id="GO:0019843">
    <property type="term" value="F:rRNA binding"/>
    <property type="evidence" value="ECO:0007669"/>
    <property type="project" value="UniProtKB-KW"/>
</dbReference>
<evidence type="ECO:0000313" key="9">
    <source>
        <dbReference type="EMBL" id="OGK73707.1"/>
    </source>
</evidence>
<dbReference type="NCBIfam" id="TIGR00105">
    <property type="entry name" value="L31"/>
    <property type="match status" value="1"/>
</dbReference>
<dbReference type="Pfam" id="PF01197">
    <property type="entry name" value="Ribosomal_L31"/>
    <property type="match status" value="1"/>
</dbReference>
<dbReference type="GO" id="GO:1990904">
    <property type="term" value="C:ribonucleoprotein complex"/>
    <property type="evidence" value="ECO:0007669"/>
    <property type="project" value="UniProtKB-KW"/>
</dbReference>
<keyword evidence="3 7" id="KW-0694">RNA-binding</keyword>
<dbReference type="InterPro" id="IPR042105">
    <property type="entry name" value="Ribosomal_bL31_sf"/>
</dbReference>
<keyword evidence="7" id="KW-0862">Zinc</keyword>
<feature type="binding site" evidence="7">
    <location>
        <position position="17"/>
    </location>
    <ligand>
        <name>Zn(2+)</name>
        <dbReference type="ChEBI" id="CHEBI:29105"/>
    </ligand>
</feature>
<feature type="compositionally biased region" description="Basic and acidic residues" evidence="8">
    <location>
        <begin position="79"/>
        <end position="99"/>
    </location>
</feature>
<dbReference type="PRINTS" id="PR01249">
    <property type="entry name" value="RIBOSOMALL31"/>
</dbReference>
<feature type="binding site" evidence="7">
    <location>
        <position position="37"/>
    </location>
    <ligand>
        <name>Zn(2+)</name>
        <dbReference type="ChEBI" id="CHEBI:29105"/>
    </ligand>
</feature>
<dbReference type="EMBL" id="MGBR01000001">
    <property type="protein sequence ID" value="OGK73707.1"/>
    <property type="molecule type" value="Genomic_DNA"/>
</dbReference>
<dbReference type="GO" id="GO:0046872">
    <property type="term" value="F:metal ion binding"/>
    <property type="evidence" value="ECO:0007669"/>
    <property type="project" value="UniProtKB-KW"/>
</dbReference>
<organism evidence="9 10">
    <name type="scientific">Candidatus Roizmanbacteria bacterium RIFOXYD1_FULL_38_12</name>
    <dbReference type="NCBI Taxonomy" id="1802093"/>
    <lineage>
        <taxon>Bacteria</taxon>
        <taxon>Candidatus Roizmaniibacteriota</taxon>
    </lineage>
</organism>
<feature type="binding site" evidence="7">
    <location>
        <position position="40"/>
    </location>
    <ligand>
        <name>Zn(2+)</name>
        <dbReference type="ChEBI" id="CHEBI:29105"/>
    </ligand>
</feature>
<evidence type="ECO:0000256" key="7">
    <source>
        <dbReference type="HAMAP-Rule" id="MF_00501"/>
    </source>
</evidence>
<keyword evidence="2 7" id="KW-0699">rRNA-binding</keyword>
<dbReference type="GO" id="GO:0003735">
    <property type="term" value="F:structural constituent of ribosome"/>
    <property type="evidence" value="ECO:0007669"/>
    <property type="project" value="InterPro"/>
</dbReference>
<gene>
    <name evidence="7" type="primary">rpmE</name>
    <name evidence="9" type="ORF">A3K52_02890</name>
</gene>
<dbReference type="PANTHER" id="PTHR33280">
    <property type="entry name" value="50S RIBOSOMAL PROTEIN L31, CHLOROPLASTIC"/>
    <property type="match status" value="1"/>
</dbReference>
<dbReference type="Proteomes" id="UP000177050">
    <property type="component" value="Unassembled WGS sequence"/>
</dbReference>
<comment type="cofactor">
    <cofactor evidence="7">
        <name>Zn(2+)</name>
        <dbReference type="ChEBI" id="CHEBI:29105"/>
    </cofactor>
    <text evidence="7">Binds 1 zinc ion per subunit.</text>
</comment>
<dbReference type="PANTHER" id="PTHR33280:SF1">
    <property type="entry name" value="LARGE RIBOSOMAL SUBUNIT PROTEIN BL31C"/>
    <property type="match status" value="1"/>
</dbReference>
<feature type="region of interest" description="Disordered" evidence="8">
    <location>
        <begin position="71"/>
        <end position="99"/>
    </location>
</feature>
<dbReference type="Gene3D" id="4.10.830.30">
    <property type="entry name" value="Ribosomal protein L31"/>
    <property type="match status" value="1"/>
</dbReference>
<evidence type="ECO:0000313" key="10">
    <source>
        <dbReference type="Proteomes" id="UP000177050"/>
    </source>
</evidence>
<keyword evidence="7" id="KW-0479">Metal-binding</keyword>
<feature type="binding site" evidence="7">
    <location>
        <position position="19"/>
    </location>
    <ligand>
        <name>Zn(2+)</name>
        <dbReference type="ChEBI" id="CHEBI:29105"/>
    </ligand>
</feature>
<dbReference type="NCBIfam" id="NF000612">
    <property type="entry name" value="PRK00019.1"/>
    <property type="match status" value="1"/>
</dbReference>